<keyword evidence="10" id="KW-1185">Reference proteome</keyword>
<dbReference type="STRING" id="279238.Saro_2970"/>
<evidence type="ECO:0000313" key="10">
    <source>
        <dbReference type="Proteomes" id="UP000009134"/>
    </source>
</evidence>
<feature type="transmembrane region" description="Helical" evidence="7">
    <location>
        <begin position="27"/>
        <end position="45"/>
    </location>
</feature>
<evidence type="ECO:0000256" key="6">
    <source>
        <dbReference type="ARBA" id="ARBA00023136"/>
    </source>
</evidence>
<evidence type="ECO:0000256" key="5">
    <source>
        <dbReference type="ARBA" id="ARBA00023063"/>
    </source>
</evidence>
<dbReference type="PROSITE" id="PS50850">
    <property type="entry name" value="MFS"/>
    <property type="match status" value="1"/>
</dbReference>
<dbReference type="GO" id="GO:0016020">
    <property type="term" value="C:membrane"/>
    <property type="evidence" value="ECO:0007669"/>
    <property type="project" value="UniProtKB-SubCell"/>
</dbReference>
<dbReference type="Pfam" id="PF07690">
    <property type="entry name" value="MFS_1"/>
    <property type="match status" value="1"/>
</dbReference>
<dbReference type="KEGG" id="nar:Saro_2970"/>
<gene>
    <name evidence="9" type="ordered locus">Saro_2970</name>
</gene>
<name>Q2G418_NOVAD</name>
<comment type="similarity">
    <text evidence="2">Belongs to the major facilitator superfamily. Nitrate/nitrite porter (TC 2.A.1.8) family.</text>
</comment>
<dbReference type="InterPro" id="IPR036259">
    <property type="entry name" value="MFS_trans_sf"/>
</dbReference>
<feature type="transmembrane region" description="Helical" evidence="7">
    <location>
        <begin position="254"/>
        <end position="275"/>
    </location>
</feature>
<proteinExistence type="inferred from homology"/>
<feature type="transmembrane region" description="Helical" evidence="7">
    <location>
        <begin position="347"/>
        <end position="367"/>
    </location>
</feature>
<feature type="transmembrane region" description="Helical" evidence="7">
    <location>
        <begin position="225"/>
        <end position="242"/>
    </location>
</feature>
<dbReference type="InterPro" id="IPR011701">
    <property type="entry name" value="MFS"/>
</dbReference>
<evidence type="ECO:0000256" key="1">
    <source>
        <dbReference type="ARBA" id="ARBA00004141"/>
    </source>
</evidence>
<dbReference type="EMBL" id="CP000248">
    <property type="protein sequence ID" value="ABD27405.1"/>
    <property type="molecule type" value="Genomic_DNA"/>
</dbReference>
<feature type="transmembrane region" description="Helical" evidence="7">
    <location>
        <begin position="152"/>
        <end position="173"/>
    </location>
</feature>
<protein>
    <submittedName>
        <fullName evidence="9">Major facilitator superfamily MFS_1</fullName>
    </submittedName>
</protein>
<evidence type="ECO:0000256" key="4">
    <source>
        <dbReference type="ARBA" id="ARBA00022989"/>
    </source>
</evidence>
<feature type="transmembrane region" description="Helical" evidence="7">
    <location>
        <begin position="119"/>
        <end position="140"/>
    </location>
</feature>
<evidence type="ECO:0000256" key="2">
    <source>
        <dbReference type="ARBA" id="ARBA00008432"/>
    </source>
</evidence>
<dbReference type="HOGENOM" id="CLU_001265_14_1_5"/>
<evidence type="ECO:0000313" key="9">
    <source>
        <dbReference type="EMBL" id="ABD27405.1"/>
    </source>
</evidence>
<dbReference type="GO" id="GO:0015112">
    <property type="term" value="F:nitrate transmembrane transporter activity"/>
    <property type="evidence" value="ECO:0007669"/>
    <property type="project" value="InterPro"/>
</dbReference>
<keyword evidence="5" id="KW-0534">Nitrate assimilation</keyword>
<feature type="transmembrane region" description="Helical" evidence="7">
    <location>
        <begin position="314"/>
        <end position="335"/>
    </location>
</feature>
<dbReference type="InterPro" id="IPR020846">
    <property type="entry name" value="MFS_dom"/>
</dbReference>
<feature type="transmembrane region" description="Helical" evidence="7">
    <location>
        <begin position="95"/>
        <end position="113"/>
    </location>
</feature>
<dbReference type="GO" id="GO:0042128">
    <property type="term" value="P:nitrate assimilation"/>
    <property type="evidence" value="ECO:0007669"/>
    <property type="project" value="UniProtKB-KW"/>
</dbReference>
<feature type="transmembrane region" description="Helical" evidence="7">
    <location>
        <begin position="179"/>
        <end position="200"/>
    </location>
</feature>
<sequence length="417" mass="43430">MASSAMTLNTPRIPVGKSFWQSGHRPTLFAAFLYFDIAFMVWVILGPLAPIISKELGLDPAQKGMMVAVPTLAGAVIRLVNGLLVDRIGPKRTGIISQVVVIAGMFAAWWFGISSYEGTLALGVILGFAGASFAVSLPLASRWYPPEHQGKAMGIAGMGNSGTVFASLFAALLAKSFGWTNVFGLALIPLVAVFAFYLVAAKDSPEQPEPKPLSAYASVLKEQDAWWFMLFYFVTFGGFVGLSSSLPTFFADSFGVTPVIAGYCTAAAVFMGSMLRPLGGALADRFGGIRTLSVVYVVAGALLAVIAAVSTQGLALAIALFVAVMGTLGVGNGAVFQLVPQRFRKEIGVMTGLVGFGGGVGGFYLASSLGAIKKATGSASLGFLIFAALAVVALVGLTAVKRRWRTTWGAALGGARI</sequence>
<keyword evidence="4 7" id="KW-1133">Transmembrane helix</keyword>
<dbReference type="InterPro" id="IPR044772">
    <property type="entry name" value="NO3_transporter"/>
</dbReference>
<dbReference type="PANTHER" id="PTHR23515">
    <property type="entry name" value="HIGH-AFFINITY NITRATE TRANSPORTER 2.3"/>
    <property type="match status" value="1"/>
</dbReference>
<feature type="domain" description="Major facilitator superfamily (MFS) profile" evidence="8">
    <location>
        <begin position="26"/>
        <end position="405"/>
    </location>
</feature>
<feature type="transmembrane region" description="Helical" evidence="7">
    <location>
        <begin position="379"/>
        <end position="400"/>
    </location>
</feature>
<keyword evidence="6 7" id="KW-0472">Membrane</keyword>
<dbReference type="Proteomes" id="UP000009134">
    <property type="component" value="Chromosome"/>
</dbReference>
<keyword evidence="3 7" id="KW-0812">Transmembrane</keyword>
<dbReference type="Gene3D" id="1.20.1250.20">
    <property type="entry name" value="MFS general substrate transporter like domains"/>
    <property type="match status" value="1"/>
</dbReference>
<evidence type="ECO:0000256" key="7">
    <source>
        <dbReference type="SAM" id="Phobius"/>
    </source>
</evidence>
<dbReference type="RefSeq" id="WP_011446609.1">
    <property type="nucleotide sequence ID" value="NC_007794.1"/>
</dbReference>
<feature type="transmembrane region" description="Helical" evidence="7">
    <location>
        <begin position="287"/>
        <end position="308"/>
    </location>
</feature>
<comment type="subcellular location">
    <subcellularLocation>
        <location evidence="1">Membrane</location>
        <topology evidence="1">Multi-pass membrane protein</topology>
    </subcellularLocation>
</comment>
<dbReference type="CDD" id="cd17341">
    <property type="entry name" value="MFS_NRT2_like"/>
    <property type="match status" value="1"/>
</dbReference>
<dbReference type="AlphaFoldDB" id="Q2G418"/>
<evidence type="ECO:0000259" key="8">
    <source>
        <dbReference type="PROSITE" id="PS50850"/>
    </source>
</evidence>
<dbReference type="eggNOG" id="COG2223">
    <property type="taxonomic scope" value="Bacteria"/>
</dbReference>
<evidence type="ECO:0000256" key="3">
    <source>
        <dbReference type="ARBA" id="ARBA00022692"/>
    </source>
</evidence>
<accession>Q2G418</accession>
<organism evidence="9 10">
    <name type="scientific">Novosphingobium aromaticivorans (strain ATCC 700278 / DSM 12444 / CCUG 56034 / CIP 105152 / NBRC 16084 / F199)</name>
    <dbReference type="NCBI Taxonomy" id="279238"/>
    <lineage>
        <taxon>Bacteria</taxon>
        <taxon>Pseudomonadati</taxon>
        <taxon>Pseudomonadota</taxon>
        <taxon>Alphaproteobacteria</taxon>
        <taxon>Sphingomonadales</taxon>
        <taxon>Sphingomonadaceae</taxon>
        <taxon>Novosphingobium</taxon>
    </lineage>
</organism>
<feature type="transmembrane region" description="Helical" evidence="7">
    <location>
        <begin position="65"/>
        <end position="83"/>
    </location>
</feature>
<dbReference type="SUPFAM" id="SSF103473">
    <property type="entry name" value="MFS general substrate transporter"/>
    <property type="match status" value="1"/>
</dbReference>
<reference evidence="10" key="1">
    <citation type="submission" date="2006-01" db="EMBL/GenBank/DDBJ databases">
        <title>Complete sequence of Novosphingobium aromaticivorans DSM 12444.</title>
        <authorList>
            <consortium name="US DOE Joint Genome Institute"/>
            <person name="Copeland A."/>
            <person name="Lucas S."/>
            <person name="Lapidus A."/>
            <person name="Barry K."/>
            <person name="Detter J.C."/>
            <person name="Glavina T."/>
            <person name="Hammon N."/>
            <person name="Israni S."/>
            <person name="Pitluck S."/>
            <person name="Chain P."/>
            <person name="Malfatti S."/>
            <person name="Shin M."/>
            <person name="Vergez L."/>
            <person name="Schmutz J."/>
            <person name="Larimer F."/>
            <person name="Land M."/>
            <person name="Kyrpides N."/>
            <person name="Ivanova N."/>
            <person name="Fredrickson J."/>
            <person name="Balkwill D."/>
            <person name="Romine M.F."/>
            <person name="Richardson P."/>
        </authorList>
    </citation>
    <scope>NUCLEOTIDE SEQUENCE [LARGE SCALE GENOMIC DNA]</scope>
    <source>
        <strain evidence="10">ATCC 700278 / DSM 12444 / CCUG 56034 / CIP 105152 / NBRC 16084 / F199</strain>
    </source>
</reference>